<dbReference type="EMBL" id="REGN01013596">
    <property type="protein sequence ID" value="RMZ93723.1"/>
    <property type="molecule type" value="Genomic_DNA"/>
</dbReference>
<sequence>MTVYVIELNRTATANREKYCEFFSSTTGSMRELKKLLQFGKKSLRINRRPSSINNAINGDTITVLDIFDHILKKKLVKK</sequence>
<dbReference type="AlphaFoldDB" id="A0A3M7P3Y1"/>
<evidence type="ECO:0000313" key="1">
    <source>
        <dbReference type="EMBL" id="RMZ93723.1"/>
    </source>
</evidence>
<protein>
    <submittedName>
        <fullName evidence="1">Uncharacterized protein</fullName>
    </submittedName>
</protein>
<organism evidence="1 2">
    <name type="scientific">Brachionus plicatilis</name>
    <name type="common">Marine rotifer</name>
    <name type="synonym">Brachionus muelleri</name>
    <dbReference type="NCBI Taxonomy" id="10195"/>
    <lineage>
        <taxon>Eukaryota</taxon>
        <taxon>Metazoa</taxon>
        <taxon>Spiralia</taxon>
        <taxon>Gnathifera</taxon>
        <taxon>Rotifera</taxon>
        <taxon>Eurotatoria</taxon>
        <taxon>Monogononta</taxon>
        <taxon>Pseudotrocha</taxon>
        <taxon>Ploima</taxon>
        <taxon>Brachionidae</taxon>
        <taxon>Brachionus</taxon>
    </lineage>
</organism>
<dbReference type="Proteomes" id="UP000276133">
    <property type="component" value="Unassembled WGS sequence"/>
</dbReference>
<proteinExistence type="predicted"/>
<accession>A0A3M7P3Y1</accession>
<comment type="caution">
    <text evidence="1">The sequence shown here is derived from an EMBL/GenBank/DDBJ whole genome shotgun (WGS) entry which is preliminary data.</text>
</comment>
<evidence type="ECO:0000313" key="2">
    <source>
        <dbReference type="Proteomes" id="UP000276133"/>
    </source>
</evidence>
<name>A0A3M7P3Y1_BRAPC</name>
<gene>
    <name evidence="1" type="ORF">BpHYR1_051709</name>
</gene>
<reference evidence="1 2" key="1">
    <citation type="journal article" date="2018" name="Sci. Rep.">
        <title>Genomic signatures of local adaptation to the degree of environmental predictability in rotifers.</title>
        <authorList>
            <person name="Franch-Gras L."/>
            <person name="Hahn C."/>
            <person name="Garcia-Roger E.M."/>
            <person name="Carmona M.J."/>
            <person name="Serra M."/>
            <person name="Gomez A."/>
        </authorList>
    </citation>
    <scope>NUCLEOTIDE SEQUENCE [LARGE SCALE GENOMIC DNA]</scope>
    <source>
        <strain evidence="1">HYR1</strain>
    </source>
</reference>
<keyword evidence="2" id="KW-1185">Reference proteome</keyword>